<evidence type="ECO:0000313" key="1">
    <source>
        <dbReference type="EMBL" id="KAF3957958.1"/>
    </source>
</evidence>
<dbReference type="EMBL" id="JRKL02002680">
    <property type="protein sequence ID" value="KAF3957958.1"/>
    <property type="molecule type" value="Genomic_DNA"/>
</dbReference>
<dbReference type="Proteomes" id="UP000737018">
    <property type="component" value="Unassembled WGS sequence"/>
</dbReference>
<protein>
    <submittedName>
        <fullName evidence="1">Uncharacterized protein</fullName>
    </submittedName>
</protein>
<dbReference type="AlphaFoldDB" id="A0A8J4VE22"/>
<dbReference type="OrthoDB" id="430051at2759"/>
<organism evidence="1 2">
    <name type="scientific">Castanea mollissima</name>
    <name type="common">Chinese chestnut</name>
    <dbReference type="NCBI Taxonomy" id="60419"/>
    <lineage>
        <taxon>Eukaryota</taxon>
        <taxon>Viridiplantae</taxon>
        <taxon>Streptophyta</taxon>
        <taxon>Embryophyta</taxon>
        <taxon>Tracheophyta</taxon>
        <taxon>Spermatophyta</taxon>
        <taxon>Magnoliopsida</taxon>
        <taxon>eudicotyledons</taxon>
        <taxon>Gunneridae</taxon>
        <taxon>Pentapetalae</taxon>
        <taxon>rosids</taxon>
        <taxon>fabids</taxon>
        <taxon>Fagales</taxon>
        <taxon>Fagaceae</taxon>
        <taxon>Castanea</taxon>
    </lineage>
</organism>
<gene>
    <name evidence="1" type="ORF">CMV_017078</name>
</gene>
<evidence type="ECO:0000313" key="2">
    <source>
        <dbReference type="Proteomes" id="UP000737018"/>
    </source>
</evidence>
<sequence>MSTPFVAHRAQVWSLGSMTSHRSCTLYLPFLCPRIEPPPGCDYGPWPYTPLAFKWMRVPSPKSRPFDTALIHNREQLIRMQPDQLLLEIPGIVITIFISMKKFTFNTMRNCQARLERSPEAHHGPHLMRKILNFVAAWCQHFFVTIFLRSQNTVSLLIWRLSLIISYCDRANSVHIHQVEKMLEKKFGDFLFDSLPDKSRTCPR</sequence>
<name>A0A8J4VE22_9ROSI</name>
<comment type="caution">
    <text evidence="1">The sequence shown here is derived from an EMBL/GenBank/DDBJ whole genome shotgun (WGS) entry which is preliminary data.</text>
</comment>
<proteinExistence type="predicted"/>
<keyword evidence="2" id="KW-1185">Reference proteome</keyword>
<reference evidence="1" key="1">
    <citation type="submission" date="2020-03" db="EMBL/GenBank/DDBJ databases">
        <title>Castanea mollissima Vanexum genome sequencing.</title>
        <authorList>
            <person name="Staton M."/>
        </authorList>
    </citation>
    <scope>NUCLEOTIDE SEQUENCE</scope>
    <source>
        <tissue evidence="1">Leaf</tissue>
    </source>
</reference>
<accession>A0A8J4VE22</accession>